<keyword evidence="2" id="KW-0326">Glycosidase</keyword>
<dbReference type="Gene3D" id="2.60.40.10">
    <property type="entry name" value="Immunoglobulins"/>
    <property type="match status" value="1"/>
</dbReference>
<dbReference type="AlphaFoldDB" id="A0A411EDH0"/>
<dbReference type="CDD" id="cd11340">
    <property type="entry name" value="AmyAc_bac_CMD_like_3"/>
    <property type="match status" value="1"/>
</dbReference>
<dbReference type="SUPFAM" id="SSF51011">
    <property type="entry name" value="Glycosyl hydrolase domain"/>
    <property type="match status" value="1"/>
</dbReference>
<dbReference type="InterPro" id="IPR013783">
    <property type="entry name" value="Ig-like_fold"/>
</dbReference>
<sequence length="613" mass="70797">MISNMANAQIERVEPPNWWIGFKDPSLQLLVKGPGIGEYDVKIKQSGLSISKIHQADSPNYLFLDLQIPSDAKPGELELEFTRKGQAAIIYKYELKARTQNPEEFIGFSTKDVIYLITPDRFANGDPSNDIDLSLKEQSVDRKDDYARHGGDIRGMINHLDYMEDMGLTAIWPSPLLINDMPRSSYHGYAITDFYKVDPRFGDLAEYQELSQKAKAKGIKLIMDQVNNHCGLSHWWMEDLPFSDWINYQEGYENGENITVTNHRRTVNQDIYASDWDRDLMDNGWFVPSMPDLNQNNPFLARYIIQNSLWWIETLQLGGIRQDTYPYPEKDFMAEWARRIMKEYPLFSIVGEEWSYNPLVVGYWQQGAHNRDGYESYLKCTMDFPLQRTLVEALTEKEDWDTGLVKLYEGLANDFYYASPQDMMLFGDNHDMDRLHTQLGEDAVLTKMALAFIMVAPRIPQLYYGTEILMENSDKPGDHGFIRTDFPGGWPGDVVNAFTGEGLHMAAAEMQKFVRTLLRFRKGQKVIHEGKTKHFSPEKGVYVLFRYLGDKRIMLVLNKNENAVSLSLDRFSEMKIENKSFRELFSGHTLVLKDQLEISERGALLFVNQVDDD</sequence>
<dbReference type="Pfam" id="PF10438">
    <property type="entry name" value="Cyc-maltodext_C"/>
    <property type="match status" value="1"/>
</dbReference>
<reference evidence="4 5" key="1">
    <citation type="submission" date="2019-01" db="EMBL/GenBank/DDBJ databases">
        <title>Muriicola soli sp. nov., isolated from soil.</title>
        <authorList>
            <person name="Kang H.J."/>
            <person name="Kim S.B."/>
        </authorList>
    </citation>
    <scope>NUCLEOTIDE SEQUENCE [LARGE SCALE GENOMIC DNA]</scope>
    <source>
        <strain evidence="4 5">MMS17-SY002</strain>
    </source>
</reference>
<evidence type="ECO:0000256" key="2">
    <source>
        <dbReference type="ARBA" id="ARBA00023295"/>
    </source>
</evidence>
<dbReference type="InterPro" id="IPR015171">
    <property type="entry name" value="Cyc-maltodext_N"/>
</dbReference>
<organism evidence="4 5">
    <name type="scientific">Muriicola soli</name>
    <dbReference type="NCBI Taxonomy" id="2507538"/>
    <lineage>
        <taxon>Bacteria</taxon>
        <taxon>Pseudomonadati</taxon>
        <taxon>Bacteroidota</taxon>
        <taxon>Flavobacteriia</taxon>
        <taxon>Flavobacteriales</taxon>
        <taxon>Flavobacteriaceae</taxon>
        <taxon>Muriicola</taxon>
    </lineage>
</organism>
<dbReference type="InterPro" id="IPR019492">
    <property type="entry name" value="Cyclo-malto-dextrinase_C"/>
</dbReference>
<gene>
    <name evidence="4" type="ORF">EQY75_11300</name>
</gene>
<protein>
    <submittedName>
        <fullName evidence="4">Alpha-amlyase</fullName>
    </submittedName>
</protein>
<dbReference type="InterPro" id="IPR014756">
    <property type="entry name" value="Ig_E-set"/>
</dbReference>
<keyword evidence="4" id="KW-0456">Lyase</keyword>
<dbReference type="InterPro" id="IPR006047">
    <property type="entry name" value="GH13_cat_dom"/>
</dbReference>
<name>A0A411EDH0_9FLAO</name>
<proteinExistence type="predicted"/>
<evidence type="ECO:0000313" key="5">
    <source>
        <dbReference type="Proteomes" id="UP000290889"/>
    </source>
</evidence>
<dbReference type="EMBL" id="CP035544">
    <property type="protein sequence ID" value="QBA65661.1"/>
    <property type="molecule type" value="Genomic_DNA"/>
</dbReference>
<dbReference type="SUPFAM" id="SSF51445">
    <property type="entry name" value="(Trans)glycosidases"/>
    <property type="match status" value="1"/>
</dbReference>
<dbReference type="Gene3D" id="3.20.20.80">
    <property type="entry name" value="Glycosidases"/>
    <property type="match status" value="1"/>
</dbReference>
<feature type="domain" description="Glycosyl hydrolase family 13 catalytic" evidence="3">
    <location>
        <begin position="116"/>
        <end position="521"/>
    </location>
</feature>
<dbReference type="SUPFAM" id="SSF81296">
    <property type="entry name" value="E set domains"/>
    <property type="match status" value="1"/>
</dbReference>
<dbReference type="InterPro" id="IPR013780">
    <property type="entry name" value="Glyco_hydro_b"/>
</dbReference>
<dbReference type="InterPro" id="IPR017853">
    <property type="entry name" value="GH"/>
</dbReference>
<dbReference type="PANTHER" id="PTHR10357">
    <property type="entry name" value="ALPHA-AMYLASE FAMILY MEMBER"/>
    <property type="match status" value="1"/>
</dbReference>
<dbReference type="GO" id="GO:0016829">
    <property type="term" value="F:lyase activity"/>
    <property type="evidence" value="ECO:0007669"/>
    <property type="project" value="UniProtKB-KW"/>
</dbReference>
<dbReference type="Proteomes" id="UP000290889">
    <property type="component" value="Chromosome"/>
</dbReference>
<dbReference type="GO" id="GO:0005975">
    <property type="term" value="P:carbohydrate metabolic process"/>
    <property type="evidence" value="ECO:0007669"/>
    <property type="project" value="InterPro"/>
</dbReference>
<keyword evidence="5" id="KW-1185">Reference proteome</keyword>
<dbReference type="KEGG" id="mur:EQY75_11300"/>
<dbReference type="Gene3D" id="2.60.40.1180">
    <property type="entry name" value="Golgi alpha-mannosidase II"/>
    <property type="match status" value="1"/>
</dbReference>
<evidence type="ECO:0000313" key="4">
    <source>
        <dbReference type="EMBL" id="QBA65661.1"/>
    </source>
</evidence>
<dbReference type="SMART" id="SM00642">
    <property type="entry name" value="Aamy"/>
    <property type="match status" value="1"/>
</dbReference>
<dbReference type="PANTHER" id="PTHR10357:SF210">
    <property type="entry name" value="MALTODEXTRIN GLUCOSIDASE"/>
    <property type="match status" value="1"/>
</dbReference>
<accession>A0A411EDH0</accession>
<dbReference type="OrthoDB" id="9805159at2"/>
<evidence type="ECO:0000256" key="1">
    <source>
        <dbReference type="ARBA" id="ARBA00022801"/>
    </source>
</evidence>
<evidence type="ECO:0000259" key="3">
    <source>
        <dbReference type="SMART" id="SM00642"/>
    </source>
</evidence>
<dbReference type="Pfam" id="PF09087">
    <property type="entry name" value="Cyc-maltodext_N"/>
    <property type="match status" value="1"/>
</dbReference>
<keyword evidence="1" id="KW-0378">Hydrolase</keyword>
<dbReference type="GO" id="GO:0016798">
    <property type="term" value="F:hydrolase activity, acting on glycosyl bonds"/>
    <property type="evidence" value="ECO:0007669"/>
    <property type="project" value="UniProtKB-KW"/>
</dbReference>
<dbReference type="Pfam" id="PF00128">
    <property type="entry name" value="Alpha-amylase"/>
    <property type="match status" value="1"/>
</dbReference>